<proteinExistence type="predicted"/>
<keyword evidence="1" id="KW-0472">Membrane</keyword>
<keyword evidence="1" id="KW-1133">Transmembrane helix</keyword>
<dbReference type="AlphaFoldDB" id="A0A7J0BL43"/>
<dbReference type="EMBL" id="BLVO01000013">
    <property type="protein sequence ID" value="GFM33971.1"/>
    <property type="molecule type" value="Genomic_DNA"/>
</dbReference>
<evidence type="ECO:0000313" key="3">
    <source>
        <dbReference type="Proteomes" id="UP000503840"/>
    </source>
</evidence>
<protein>
    <submittedName>
        <fullName evidence="2">Uncharacterized protein</fullName>
    </submittedName>
</protein>
<gene>
    <name evidence="2" type="ORF">DSM101010T_23360</name>
</gene>
<keyword evidence="3" id="KW-1185">Reference proteome</keyword>
<feature type="transmembrane region" description="Helical" evidence="1">
    <location>
        <begin position="6"/>
        <end position="26"/>
    </location>
</feature>
<keyword evidence="1" id="KW-0812">Transmembrane</keyword>
<sequence length="106" mass="11744">MEFWLHWTCTFIGAALQAASVVHLAFRRTGQQKRNALSAPPPFGNEKGNTAETTSAYDRLRLAAGLGSCLLLALQALLDGDHVMLTGQMLLALFFLTEHRYRPTVR</sequence>
<organism evidence="2 3">
    <name type="scientific">Desulfovibrio subterraneus</name>
    <dbReference type="NCBI Taxonomy" id="2718620"/>
    <lineage>
        <taxon>Bacteria</taxon>
        <taxon>Pseudomonadati</taxon>
        <taxon>Thermodesulfobacteriota</taxon>
        <taxon>Desulfovibrionia</taxon>
        <taxon>Desulfovibrionales</taxon>
        <taxon>Desulfovibrionaceae</taxon>
        <taxon>Desulfovibrio</taxon>
    </lineage>
</organism>
<dbReference type="Proteomes" id="UP000503840">
    <property type="component" value="Unassembled WGS sequence"/>
</dbReference>
<comment type="caution">
    <text evidence="2">The sequence shown here is derived from an EMBL/GenBank/DDBJ whole genome shotgun (WGS) entry which is preliminary data.</text>
</comment>
<name>A0A7J0BL43_9BACT</name>
<evidence type="ECO:0000313" key="2">
    <source>
        <dbReference type="EMBL" id="GFM33971.1"/>
    </source>
</evidence>
<accession>A0A7J0BL43</accession>
<reference evidence="2 3" key="1">
    <citation type="submission" date="2020-05" db="EMBL/GenBank/DDBJ databases">
        <title>Draft genome sequence of Desulfovibrio sp. strain HN2T.</title>
        <authorList>
            <person name="Ueno A."/>
            <person name="Tamazawa S."/>
            <person name="Tamamura S."/>
            <person name="Murakami T."/>
            <person name="Kiyama T."/>
            <person name="Inomata H."/>
            <person name="Amano Y."/>
            <person name="Miyakawa K."/>
            <person name="Tamaki H."/>
            <person name="Naganuma T."/>
            <person name="Kaneko K."/>
        </authorList>
    </citation>
    <scope>NUCLEOTIDE SEQUENCE [LARGE SCALE GENOMIC DNA]</scope>
    <source>
        <strain evidence="2 3">HN2</strain>
    </source>
</reference>
<evidence type="ECO:0000256" key="1">
    <source>
        <dbReference type="SAM" id="Phobius"/>
    </source>
</evidence>